<dbReference type="Pfam" id="PF08783">
    <property type="entry name" value="DWNN"/>
    <property type="match status" value="1"/>
</dbReference>
<evidence type="ECO:0000259" key="2">
    <source>
        <dbReference type="PROSITE" id="PS51282"/>
    </source>
</evidence>
<reference evidence="3 4" key="1">
    <citation type="submission" date="2020-04" db="EMBL/GenBank/DDBJ databases">
        <title>Perkinsus olseni comparative genomics.</title>
        <authorList>
            <person name="Bogema D.R."/>
        </authorList>
    </citation>
    <scope>NUCLEOTIDE SEQUENCE [LARGE SCALE GENOMIC DNA]</scope>
    <source>
        <strain evidence="3">ATCC PRA-179</strain>
    </source>
</reference>
<accession>A0A7J6LR31</accession>
<organism evidence="3 4">
    <name type="scientific">Perkinsus olseni</name>
    <name type="common">Perkinsus atlanticus</name>
    <dbReference type="NCBI Taxonomy" id="32597"/>
    <lineage>
        <taxon>Eukaryota</taxon>
        <taxon>Sar</taxon>
        <taxon>Alveolata</taxon>
        <taxon>Perkinsozoa</taxon>
        <taxon>Perkinsea</taxon>
        <taxon>Perkinsida</taxon>
        <taxon>Perkinsidae</taxon>
        <taxon>Perkinsus</taxon>
    </lineage>
</organism>
<evidence type="ECO:0000313" key="4">
    <source>
        <dbReference type="Proteomes" id="UP000570595"/>
    </source>
</evidence>
<dbReference type="GO" id="GO:0008270">
    <property type="term" value="F:zinc ion binding"/>
    <property type="evidence" value="ECO:0007669"/>
    <property type="project" value="InterPro"/>
</dbReference>
<evidence type="ECO:0000313" key="3">
    <source>
        <dbReference type="EMBL" id="KAF4661755.1"/>
    </source>
</evidence>
<proteinExistence type="predicted"/>
<dbReference type="AlphaFoldDB" id="A0A7J6LR31"/>
<comment type="caution">
    <text evidence="3">The sequence shown here is derived from an EMBL/GenBank/DDBJ whole genome shotgun (WGS) entry which is preliminary data.</text>
</comment>
<name>A0A7J6LR31_PEROL</name>
<dbReference type="EMBL" id="JABAHT010000188">
    <property type="protein sequence ID" value="KAF4661755.1"/>
    <property type="molecule type" value="Genomic_DNA"/>
</dbReference>
<feature type="region of interest" description="Disordered" evidence="1">
    <location>
        <begin position="413"/>
        <end position="441"/>
    </location>
</feature>
<evidence type="ECO:0000256" key="1">
    <source>
        <dbReference type="SAM" id="MobiDB-lite"/>
    </source>
</evidence>
<feature type="region of interest" description="Disordered" evidence="1">
    <location>
        <begin position="125"/>
        <end position="144"/>
    </location>
</feature>
<dbReference type="SMART" id="SM01180">
    <property type="entry name" value="DWNN"/>
    <property type="match status" value="1"/>
</dbReference>
<dbReference type="Proteomes" id="UP000570595">
    <property type="component" value="Unassembled WGS sequence"/>
</dbReference>
<feature type="domain" description="DWNN" evidence="2">
    <location>
        <begin position="18"/>
        <end position="99"/>
    </location>
</feature>
<sequence>MAASEAELAAQGRLQNVVYFKFKHQNTLDKISFNAADIAVGELKLLIAEKKECDARDLQLYEMDQSTTENAASGEPGKLYDYDGELIPANATLLVTRKPSVGRQSRGVKVKGNIVVEHARYFKKTAEEEENDSSSPDSSSPASSRIARVPETCICPLCNNLMLPREGLCRPYDTCYNASSRCVWYIGRAPEHTPLLLPCCGGTVCKCCLTDACPLNYVEACRLTRYGEEEGEKKPVEHKIVAAQLASVLHSYASYDFNKDTCGFKYPDGLLDKAEEKKEETVREMMEKEEGKGKGRKRGPEEEEDIIDITDDEDDGAVVDLDDEEALAKKAKKYRPTVDLIKKERIKGEKKEELKDEDEDDHWRTVEQKMMVLRGPSAGRHRGGRRSSSCAVSGCLVAFPKVLSPQQFARWKEAVEKAKAPSSPSESPTASSGDEVATNVT</sequence>
<dbReference type="InterPro" id="IPR014891">
    <property type="entry name" value="DWNN_domain"/>
</dbReference>
<feature type="compositionally biased region" description="Low complexity" evidence="1">
    <location>
        <begin position="420"/>
        <end position="432"/>
    </location>
</feature>
<dbReference type="Gene3D" id="3.10.20.90">
    <property type="entry name" value="Phosphatidylinositol 3-kinase Catalytic Subunit, Chain A, domain 1"/>
    <property type="match status" value="1"/>
</dbReference>
<feature type="compositionally biased region" description="Basic and acidic residues" evidence="1">
    <location>
        <begin position="284"/>
        <end position="293"/>
    </location>
</feature>
<dbReference type="OrthoDB" id="6105938at2759"/>
<protein>
    <recommendedName>
        <fullName evidence="2">DWNN domain-containing protein</fullName>
    </recommendedName>
</protein>
<feature type="compositionally biased region" description="Low complexity" evidence="1">
    <location>
        <begin position="133"/>
        <end position="144"/>
    </location>
</feature>
<gene>
    <name evidence="3" type="ORF">FOZ61_002953</name>
</gene>
<dbReference type="PROSITE" id="PS51282">
    <property type="entry name" value="DWNN"/>
    <property type="match status" value="1"/>
</dbReference>
<feature type="region of interest" description="Disordered" evidence="1">
    <location>
        <begin position="284"/>
        <end position="305"/>
    </location>
</feature>